<dbReference type="PROSITE" id="PS51831">
    <property type="entry name" value="HD"/>
    <property type="match status" value="1"/>
</dbReference>
<dbReference type="FunFam" id="3.30.460.10:FF:000001">
    <property type="entry name" value="GTP pyrophosphokinase RelA"/>
    <property type="match status" value="1"/>
</dbReference>
<evidence type="ECO:0000256" key="3">
    <source>
        <dbReference type="ARBA" id="ARBA00048244"/>
    </source>
</evidence>
<reference evidence="10" key="6">
    <citation type="submission" date="2020-04" db="EMBL/GenBank/DDBJ databases">
        <authorList>
            <person name="Brown S."/>
        </authorList>
    </citation>
    <scope>NUCLEOTIDE SEQUENCE</scope>
    <source>
        <strain evidence="10">DJ015</strain>
    </source>
</reference>
<dbReference type="SMART" id="SM00471">
    <property type="entry name" value="HDc"/>
    <property type="match status" value="1"/>
</dbReference>
<dbReference type="EMBL" id="MWMH01000002">
    <property type="protein sequence ID" value="OOP74428.1"/>
    <property type="molecule type" value="Genomic_DNA"/>
</dbReference>
<dbReference type="OMA" id="PIDFAYS"/>
<dbReference type="FunFam" id="1.10.3210.10:FF:000001">
    <property type="entry name" value="GTP pyrophosphokinase RelA"/>
    <property type="match status" value="1"/>
</dbReference>
<dbReference type="Gene3D" id="3.10.20.30">
    <property type="match status" value="1"/>
</dbReference>
<dbReference type="Proteomes" id="UP000822184">
    <property type="component" value="Unassembled WGS sequence"/>
</dbReference>
<reference evidence="16 20" key="3">
    <citation type="submission" date="2016-05" db="EMBL/GenBank/DDBJ databases">
        <title>Microbial solvent formation.</title>
        <authorList>
            <person name="Poehlein A."/>
            <person name="Montoya Solano J.D."/>
            <person name="Flitsch S."/>
            <person name="Krabben P."/>
            <person name="Duerre P."/>
            <person name="Daniel R."/>
        </authorList>
    </citation>
    <scope>NUCLEOTIDE SEQUENCE [LARGE SCALE GENOMIC DNA]</scope>
    <source>
        <strain evidence="16 20">DSM 53</strain>
    </source>
</reference>
<dbReference type="Proteomes" id="UP000587880">
    <property type="component" value="Unassembled WGS sequence"/>
</dbReference>
<reference evidence="15" key="8">
    <citation type="submission" date="2020-06" db="EMBL/GenBank/DDBJ databases">
        <title>Genomic insights into acetone-butanol-ethanol (ABE) fermentation by sequencing solventogenic clostridia strains.</title>
        <authorList>
            <person name="Brown S."/>
        </authorList>
    </citation>
    <scope>NUCLEOTIDE SEQUENCE</scope>
    <source>
        <strain evidence="15">DJ123</strain>
        <strain evidence="14">DJ126</strain>
    </source>
</reference>
<evidence type="ECO:0000313" key="10">
    <source>
        <dbReference type="EMBL" id="MBC2475250.1"/>
    </source>
</evidence>
<evidence type="ECO:0000256" key="1">
    <source>
        <dbReference type="ARBA" id="ARBA00004976"/>
    </source>
</evidence>
<comment type="function">
    <text evidence="4">In eubacteria ppGpp (guanosine 3'-diphosphate 5'-diphosphate) is a mediator of the stringent response that coordinates a variety of cellular activities in response to changes in nutritional abundance.</text>
</comment>
<evidence type="ECO:0000259" key="7">
    <source>
        <dbReference type="PROSITE" id="PS51831"/>
    </source>
</evidence>
<dbReference type="Pfam" id="PF13291">
    <property type="entry name" value="ACT_4"/>
    <property type="match status" value="1"/>
</dbReference>
<evidence type="ECO:0000313" key="13">
    <source>
        <dbReference type="EMBL" id="NRT88659.1"/>
    </source>
</evidence>
<evidence type="ECO:0000313" key="17">
    <source>
        <dbReference type="EMBL" id="OOP74428.1"/>
    </source>
</evidence>
<dbReference type="EMBL" id="JABAGD010000005">
    <property type="protein sequence ID" value="NMF03962.1"/>
    <property type="molecule type" value="Genomic_DNA"/>
</dbReference>
<reference evidence="11" key="9">
    <citation type="submission" date="2020-11" db="EMBL/GenBank/DDBJ databases">
        <authorList>
            <person name="Thieme N."/>
            <person name="Liebl W."/>
            <person name="Zverlov V."/>
        </authorList>
    </citation>
    <scope>NUCLEOTIDE SEQUENCE</scope>
    <source>
        <strain evidence="11">NT08</strain>
    </source>
</reference>
<dbReference type="Pfam" id="PF13328">
    <property type="entry name" value="HD_4"/>
    <property type="match status" value="1"/>
</dbReference>
<dbReference type="Gene3D" id="3.30.460.10">
    <property type="entry name" value="Beta Polymerase, domain 2"/>
    <property type="match status" value="1"/>
</dbReference>
<reference evidence="10" key="10">
    <citation type="journal article" date="2022" name="Nat. Biotechnol.">
        <title>Carbon-negative production of acetone and isopropanol by gas fermentation at industrial pilot scale.</title>
        <authorList>
            <person name="Liew F.E."/>
            <person name="Nogle R."/>
            <person name="Abdalla T."/>
            <person name="Rasor B.J."/>
            <person name="Canter C."/>
            <person name="Jensen R.O."/>
            <person name="Wang L."/>
            <person name="Strutz J."/>
            <person name="Chirania P."/>
            <person name="De Tissera S."/>
            <person name="Mueller A.P."/>
            <person name="Ruan Z."/>
            <person name="Gao A."/>
            <person name="Tran L."/>
            <person name="Engle N.L."/>
            <person name="Bromley J.C."/>
            <person name="Daniell J."/>
            <person name="Conrado R."/>
            <person name="Tschaplinski T.J."/>
            <person name="Giannone R.J."/>
            <person name="Hettich R.L."/>
            <person name="Karim A.S."/>
            <person name="Simpson S.D."/>
            <person name="Brown S.D."/>
            <person name="Leang C."/>
            <person name="Jewett M.C."/>
            <person name="Kopke M."/>
        </authorList>
    </citation>
    <scope>NUCLEOTIDE SEQUENCE</scope>
    <source>
        <strain evidence="10">DJ015</strain>
        <strain evidence="13">DJ080</strain>
    </source>
</reference>
<dbReference type="Gene3D" id="3.30.70.260">
    <property type="match status" value="1"/>
</dbReference>
<evidence type="ECO:0000259" key="6">
    <source>
        <dbReference type="PROSITE" id="PS51671"/>
    </source>
</evidence>
<evidence type="ECO:0000313" key="19">
    <source>
        <dbReference type="Proteomes" id="UP000190959"/>
    </source>
</evidence>
<dbReference type="CDD" id="cd00077">
    <property type="entry name" value="HDc"/>
    <property type="match status" value="1"/>
</dbReference>
<dbReference type="EMBL" id="CP010086">
    <property type="protein sequence ID" value="AJG98358.1"/>
    <property type="molecule type" value="Genomic_DNA"/>
</dbReference>
<sequence>MIDKLLEKIDKNCNNVDVEMVKKAYDFAEKAHKDQKRESGEPYIIHPIAVAEILAELGMDTNTIVAGLLHDVIEDTEFSYDETVSLFNAEIANLVEGVTKLTKLGEMEYKTKEEQQADNVRKMLLAMAKDIRVIIIKLADRLHNMRTLKFMPAKKQKNKAKETLDIYAPLAHRLGMSKIKWELEDLCFRYLHEKEYYELVDSIAEKRVERETYINDIVNDLKQKLGNSGIESDIDGRPKHFYSIYKKMVSKNKSIEQIFDLTAIRVLVHSVKDCYGVLGIVHTIYRPIPGRFKDYIAMPKPNMYQSLHTTVIGPQGKTFEIQIRTFEMHKTAEYGIAAHWKYKEGDNAKGEQDKQKDFEKKLVWLRDMLEWQKETSDAEEFIEGFKIDLFSDEVFVFTPKGVVINLCSNATPIDFAYRIHTDVGNKCVGAKVNGKIVPLDYTLKTGEIVEILTSPNAKGPNMDWLNIAKSNQSKSKIKLWFKKAKREENMLKGKELLEKELKKQCVNYADVAKGDFYEKLVKRYNIHSMDDLYALIGIGGFSVSTLIARLKEDNGIGVDKVNKEKENKEILNKNIEEQIAKTARKPEPNGYGITVKGESNLMVRFAKCCSPVPGDEILGYITKGRGVSVHRSDCSNLQNLIDTDKDRVVEVNWGSAQGTSYFAEIQVVADDRDGLLADIMSVITELKLQLSAVNANLAKQGSALINVKIKITSVDSLKDLMKRLKRLKGVTDVYRVNS</sequence>
<accession>A0A0B5QNE0</accession>
<dbReference type="RefSeq" id="WP_011968868.1">
    <property type="nucleotide sequence ID" value="NZ_BKAK01000003.1"/>
</dbReference>
<dbReference type="Proteomes" id="UP001194098">
    <property type="component" value="Unassembled WGS sequence"/>
</dbReference>
<comment type="pathway">
    <text evidence="1">Purine metabolism; ppGpp biosynthesis; ppGpp from GTP: step 1/2.</text>
</comment>
<dbReference type="OrthoDB" id="9805041at2"/>
<name>A0A0B5QNE0_CLOBE</name>
<evidence type="ECO:0000259" key="8">
    <source>
        <dbReference type="PROSITE" id="PS51880"/>
    </source>
</evidence>
<dbReference type="InterPro" id="IPR007685">
    <property type="entry name" value="RelA_SpoT"/>
</dbReference>
<keyword evidence="16" id="KW-0418">Kinase</keyword>
<reference evidence="18" key="1">
    <citation type="submission" date="2014-12" db="EMBL/GenBank/DDBJ databases">
        <title>Genome sequence of Clostridium beijerinckii strain 59B.</title>
        <authorList>
            <person name="Little G.T."/>
            <person name="Minton N.P."/>
        </authorList>
    </citation>
    <scope>NUCLEOTIDE SEQUENCE [LARGE SCALE GENOMIC DNA]</scope>
    <source>
        <strain evidence="18">59B</strain>
    </source>
</reference>
<dbReference type="GO" id="GO:0015970">
    <property type="term" value="P:guanosine tetraphosphate biosynthetic process"/>
    <property type="evidence" value="ECO:0007669"/>
    <property type="project" value="UniProtKB-UniPathway"/>
</dbReference>
<dbReference type="Proteomes" id="UP001193748">
    <property type="component" value="Unassembled WGS sequence"/>
</dbReference>
<dbReference type="InterPro" id="IPR045600">
    <property type="entry name" value="RelA/SpoT_AH_RIS"/>
</dbReference>
<comment type="similarity">
    <text evidence="4">Belongs to the relA/spoT family.</text>
</comment>
<keyword evidence="5" id="KW-0175">Coiled coil</keyword>
<dbReference type="InterPro" id="IPR006674">
    <property type="entry name" value="HD_domain"/>
</dbReference>
<dbReference type="SUPFAM" id="SSF81301">
    <property type="entry name" value="Nucleotidyltransferase"/>
    <property type="match status" value="1"/>
</dbReference>
<dbReference type="Pfam" id="PF19296">
    <property type="entry name" value="RelA_AH_RIS"/>
    <property type="match status" value="1"/>
</dbReference>
<comment type="catalytic activity">
    <reaction evidence="3">
        <text>GTP + ATP = guanosine 3'-diphosphate 5'-triphosphate + AMP</text>
        <dbReference type="Rhea" id="RHEA:22088"/>
        <dbReference type="ChEBI" id="CHEBI:30616"/>
        <dbReference type="ChEBI" id="CHEBI:37565"/>
        <dbReference type="ChEBI" id="CHEBI:142410"/>
        <dbReference type="ChEBI" id="CHEBI:456215"/>
        <dbReference type="EC" id="2.7.6.5"/>
    </reaction>
</comment>
<dbReference type="Gene3D" id="1.10.3210.10">
    <property type="entry name" value="Hypothetical protein af1432"/>
    <property type="match status" value="1"/>
</dbReference>
<dbReference type="InterPro" id="IPR002912">
    <property type="entry name" value="ACT_dom"/>
</dbReference>
<dbReference type="Proteomes" id="UP000821656">
    <property type="component" value="Unassembled WGS sequence"/>
</dbReference>
<dbReference type="InterPro" id="IPR043519">
    <property type="entry name" value="NT_sf"/>
</dbReference>
<dbReference type="Pfam" id="PF02824">
    <property type="entry name" value="TGS"/>
    <property type="match status" value="1"/>
</dbReference>
<evidence type="ECO:0000313" key="18">
    <source>
        <dbReference type="Proteomes" id="UP000031866"/>
    </source>
</evidence>
<dbReference type="FunFam" id="3.10.20.30:FF:000002">
    <property type="entry name" value="GTP pyrophosphokinase (RelA/SpoT)"/>
    <property type="match status" value="1"/>
</dbReference>
<dbReference type="GO" id="GO:0016301">
    <property type="term" value="F:kinase activity"/>
    <property type="evidence" value="ECO:0007669"/>
    <property type="project" value="UniProtKB-KW"/>
</dbReference>
<proteinExistence type="inferred from homology"/>
<dbReference type="EMBL" id="JABAGV010000024">
    <property type="protein sequence ID" value="MBC2475250.1"/>
    <property type="molecule type" value="Genomic_DNA"/>
</dbReference>
<dbReference type="Proteomes" id="UP000190973">
    <property type="component" value="Unassembled WGS sequence"/>
</dbReference>
<dbReference type="SUPFAM" id="SSF109604">
    <property type="entry name" value="HD-domain/PDEase-like"/>
    <property type="match status" value="1"/>
</dbReference>
<feature type="domain" description="HD" evidence="7">
    <location>
        <begin position="43"/>
        <end position="145"/>
    </location>
</feature>
<dbReference type="PROSITE" id="PS51880">
    <property type="entry name" value="TGS"/>
    <property type="match status" value="1"/>
</dbReference>
<dbReference type="GO" id="GO:0008728">
    <property type="term" value="F:GTP diphosphokinase activity"/>
    <property type="evidence" value="ECO:0007669"/>
    <property type="project" value="UniProtKB-EC"/>
</dbReference>
<dbReference type="EMBL" id="JADOEF010000004">
    <property type="protein sequence ID" value="MBF7812138.1"/>
    <property type="molecule type" value="Genomic_DNA"/>
</dbReference>
<evidence type="ECO:0000256" key="5">
    <source>
        <dbReference type="SAM" id="Coils"/>
    </source>
</evidence>
<gene>
    <name evidence="16" type="primary">relA_1</name>
    <name evidence="13" type="ORF">B0H41_002338</name>
    <name evidence="15" type="ORF">BCD95_004290</name>
    <name evidence="17" type="ORF">CBEIBR21_08050</name>
    <name evidence="16" type="ORF">CLBCK_06640</name>
    <name evidence="14" type="ORF">DFH45_000371</name>
    <name evidence="12" type="ORF">HF849_04210</name>
    <name evidence="10" type="ORF">HGI39_11110</name>
    <name evidence="11" type="ORF">IS491_26475</name>
    <name evidence="9" type="ORF">LF65_01755</name>
</gene>
<dbReference type="InterPro" id="IPR033655">
    <property type="entry name" value="TGS_RelA/SpoT"/>
</dbReference>
<feature type="domain" description="ACT" evidence="6">
    <location>
        <begin position="664"/>
        <end position="738"/>
    </location>
</feature>
<evidence type="ECO:0000313" key="15">
    <source>
        <dbReference type="EMBL" id="NSB16031.1"/>
    </source>
</evidence>
<evidence type="ECO:0000313" key="12">
    <source>
        <dbReference type="EMBL" id="NMF03962.1"/>
    </source>
</evidence>
<keyword evidence="12" id="KW-0378">Hydrolase</keyword>
<dbReference type="CDD" id="cd04876">
    <property type="entry name" value="ACT_RelA-SpoT"/>
    <property type="match status" value="1"/>
</dbReference>
<dbReference type="InterPro" id="IPR012675">
    <property type="entry name" value="Beta-grasp_dom_sf"/>
</dbReference>
<dbReference type="InterPro" id="IPR003607">
    <property type="entry name" value="HD/PDEase_dom"/>
</dbReference>
<evidence type="ECO:0000313" key="14">
    <source>
        <dbReference type="EMBL" id="NRV07408.1"/>
    </source>
</evidence>
<dbReference type="SUPFAM" id="SSF55021">
    <property type="entry name" value="ACT-like"/>
    <property type="match status" value="1"/>
</dbReference>
<dbReference type="GeneID" id="66344508"/>
<dbReference type="Proteomes" id="UP000631418">
    <property type="component" value="Unassembled WGS sequence"/>
</dbReference>
<dbReference type="NCBIfam" id="TIGR00691">
    <property type="entry name" value="spoT_relA"/>
    <property type="match status" value="1"/>
</dbReference>
<dbReference type="Proteomes" id="UP000031866">
    <property type="component" value="Chromosome"/>
</dbReference>
<dbReference type="Pfam" id="PF04607">
    <property type="entry name" value="RelA_SpoT"/>
    <property type="match status" value="1"/>
</dbReference>
<reference evidence="13" key="7">
    <citation type="submission" date="2020-05" db="EMBL/GenBank/DDBJ databases">
        <authorList>
            <person name="Brown S."/>
            <person name="Huntemann M."/>
            <person name="Clum A."/>
            <person name="Spunde A."/>
            <person name="Palaniappan K."/>
            <person name="Ritter S."/>
            <person name="Mikhailova N."/>
            <person name="Chen I.-M."/>
            <person name="Stamatis D."/>
            <person name="Reddy T."/>
            <person name="O'Malley R."/>
            <person name="Daum C."/>
            <person name="Shapiro N."/>
            <person name="Ivanova N."/>
            <person name="Kyrpides N."/>
            <person name="Woyke T."/>
        </authorList>
    </citation>
    <scope>NUCLEOTIDE SEQUENCE</scope>
    <source>
        <strain evidence="13">DJ080</strain>
    </source>
</reference>
<evidence type="ECO:0000256" key="4">
    <source>
        <dbReference type="RuleBase" id="RU003847"/>
    </source>
</evidence>
<evidence type="ECO:0000313" key="16">
    <source>
        <dbReference type="EMBL" id="OOM63852.1"/>
    </source>
</evidence>
<dbReference type="InterPro" id="IPR004811">
    <property type="entry name" value="RelA/Spo_fam"/>
</dbReference>
<dbReference type="InterPro" id="IPR004095">
    <property type="entry name" value="TGS"/>
</dbReference>
<reference evidence="17 19" key="4">
    <citation type="submission" date="2017-02" db="EMBL/GenBank/DDBJ databases">
        <title>Genome sequence of Clostridium beijerinckii Br21.</title>
        <authorList>
            <person name="Fonseca B.C."/>
            <person name="Guazzaroni M.E."/>
            <person name="Riano-Pachon D.M."/>
            <person name="Reginatto V."/>
        </authorList>
    </citation>
    <scope>NUCLEOTIDE SEQUENCE [LARGE SCALE GENOMIC DNA]</scope>
    <source>
        <strain evidence="17 19">Br21</strain>
    </source>
</reference>
<evidence type="ECO:0000256" key="2">
    <source>
        <dbReference type="ARBA" id="ARBA00013251"/>
    </source>
</evidence>
<dbReference type="UniPathway" id="UPA00908">
    <property type="reaction ID" value="UER00884"/>
</dbReference>
<dbReference type="Proteomes" id="UP000190959">
    <property type="component" value="Unassembled WGS sequence"/>
</dbReference>
<evidence type="ECO:0000313" key="21">
    <source>
        <dbReference type="Proteomes" id="UP000587880"/>
    </source>
</evidence>
<organism evidence="9 18">
    <name type="scientific">Clostridium beijerinckii</name>
    <name type="common">Clostridium MP</name>
    <dbReference type="NCBI Taxonomy" id="1520"/>
    <lineage>
        <taxon>Bacteria</taxon>
        <taxon>Bacillati</taxon>
        <taxon>Bacillota</taxon>
        <taxon>Clostridia</taxon>
        <taxon>Eubacteriales</taxon>
        <taxon>Clostridiaceae</taxon>
        <taxon>Clostridium</taxon>
    </lineage>
</organism>
<dbReference type="STRING" id="1520.LF65_01755"/>
<dbReference type="EMBL" id="JABTDW010000001">
    <property type="protein sequence ID" value="NSB16031.1"/>
    <property type="molecule type" value="Genomic_DNA"/>
</dbReference>
<keyword evidence="13" id="KW-0808">Transferase</keyword>
<dbReference type="PANTHER" id="PTHR21262:SF31">
    <property type="entry name" value="GTP PYROPHOSPHOKINASE"/>
    <property type="match status" value="1"/>
</dbReference>
<dbReference type="EC" id="2.7.6.5" evidence="2"/>
<dbReference type="PANTHER" id="PTHR21262">
    <property type="entry name" value="GUANOSINE-3',5'-BIS DIPHOSPHATE 3'-PYROPHOSPHOHYDROLASE"/>
    <property type="match status" value="1"/>
</dbReference>
<dbReference type="GO" id="GO:0016787">
    <property type="term" value="F:hydrolase activity"/>
    <property type="evidence" value="ECO:0007669"/>
    <property type="project" value="UniProtKB-KW"/>
</dbReference>
<dbReference type="SMART" id="SM00954">
    <property type="entry name" value="RelA_SpoT"/>
    <property type="match status" value="1"/>
</dbReference>
<dbReference type="InterPro" id="IPR045865">
    <property type="entry name" value="ACT-like_dom_sf"/>
</dbReference>
<evidence type="ECO:0000313" key="20">
    <source>
        <dbReference type="Proteomes" id="UP000190973"/>
    </source>
</evidence>
<dbReference type="CDD" id="cd05399">
    <property type="entry name" value="NT_Rel-Spo_like"/>
    <property type="match status" value="1"/>
</dbReference>
<evidence type="ECO:0000313" key="9">
    <source>
        <dbReference type="EMBL" id="AJG98358.1"/>
    </source>
</evidence>
<dbReference type="EMBL" id="LZZI01000008">
    <property type="protein sequence ID" value="OOM63852.1"/>
    <property type="molecule type" value="Genomic_DNA"/>
</dbReference>
<dbReference type="PROSITE" id="PS51671">
    <property type="entry name" value="ACT"/>
    <property type="match status" value="1"/>
</dbReference>
<feature type="coiled-coil region" evidence="5">
    <location>
        <begin position="558"/>
        <end position="585"/>
    </location>
</feature>
<dbReference type="CDD" id="cd01668">
    <property type="entry name" value="TGS_RSH"/>
    <property type="match status" value="1"/>
</dbReference>
<reference evidence="12 21" key="5">
    <citation type="submission" date="2020-04" db="EMBL/GenBank/DDBJ databases">
        <authorList>
            <person name="Hitch T.C.A."/>
            <person name="Wylensek D."/>
            <person name="Clavel T."/>
        </authorList>
    </citation>
    <scope>NUCLEOTIDE SEQUENCE [LARGE SCALE GENOMIC DNA]</scope>
    <source>
        <strain evidence="12 21">WB01_NA02</strain>
    </source>
</reference>
<dbReference type="AlphaFoldDB" id="A0A0B5QNE0"/>
<dbReference type="SUPFAM" id="SSF81271">
    <property type="entry name" value="TGS-like"/>
    <property type="match status" value="1"/>
</dbReference>
<dbReference type="KEGG" id="cbei:LF65_01755"/>
<evidence type="ECO:0000313" key="11">
    <source>
        <dbReference type="EMBL" id="MBF7812138.1"/>
    </source>
</evidence>
<dbReference type="InterPro" id="IPR012676">
    <property type="entry name" value="TGS-like"/>
</dbReference>
<dbReference type="EMBL" id="JABSXK010000001">
    <property type="protein sequence ID" value="NRV07408.1"/>
    <property type="molecule type" value="Genomic_DNA"/>
</dbReference>
<protein>
    <recommendedName>
        <fullName evidence="2">GTP diphosphokinase</fullName>
        <ecNumber evidence="2">2.7.6.5</ecNumber>
    </recommendedName>
</protein>
<dbReference type="GO" id="GO:0005886">
    <property type="term" value="C:plasma membrane"/>
    <property type="evidence" value="ECO:0007669"/>
    <property type="project" value="TreeGrafter"/>
</dbReference>
<feature type="domain" description="TGS" evidence="8">
    <location>
        <begin position="392"/>
        <end position="453"/>
    </location>
</feature>
<dbReference type="EMBL" id="JABSWW010000001">
    <property type="protein sequence ID" value="NRT88659.1"/>
    <property type="molecule type" value="Genomic_DNA"/>
</dbReference>
<reference evidence="9" key="2">
    <citation type="submission" date="2016-02" db="EMBL/GenBank/DDBJ databases">
        <title>Genome sequence of Clostridium beijerinckii strain 59B.</title>
        <authorList>
            <person name="Little G.T."/>
            <person name="Minton N.P."/>
        </authorList>
    </citation>
    <scope>NUCLEOTIDE SEQUENCE</scope>
    <source>
        <strain evidence="9">NCIMB 14988</strain>
    </source>
</reference>